<organism evidence="2 3">
    <name type="scientific">Solibacillus merdavium</name>
    <dbReference type="NCBI Taxonomy" id="2762218"/>
    <lineage>
        <taxon>Bacteria</taxon>
        <taxon>Bacillati</taxon>
        <taxon>Bacillota</taxon>
        <taxon>Bacilli</taxon>
        <taxon>Bacillales</taxon>
        <taxon>Caryophanaceae</taxon>
        <taxon>Solibacillus</taxon>
    </lineage>
</organism>
<accession>A0ABR8XMS9</accession>
<feature type="transmembrane region" description="Helical" evidence="1">
    <location>
        <begin position="215"/>
        <end position="233"/>
    </location>
</feature>
<evidence type="ECO:0000313" key="2">
    <source>
        <dbReference type="EMBL" id="MBD8033217.1"/>
    </source>
</evidence>
<keyword evidence="1" id="KW-1133">Transmembrane helix</keyword>
<feature type="transmembrane region" description="Helical" evidence="1">
    <location>
        <begin position="152"/>
        <end position="168"/>
    </location>
</feature>
<dbReference type="EMBL" id="JACSPW010000007">
    <property type="protein sequence ID" value="MBD8033217.1"/>
    <property type="molecule type" value="Genomic_DNA"/>
</dbReference>
<sequence>MVLQRIYDFKWLLMALVILSGNLIVYQLSFIYTLPPEQINGMVLGSLIDCAIIAPALLLLQKGKWSVKNFIAFVAMGIIFARLVIPTAFIEPFRYVMWSAIAVEAALIIVELTIIFIFIKYFPSIIRAVKLEQEQLIFSFPRITAEKMKNNFLIKILCSEILVFYYAFCSWRKKQSNGFTVYKNTMYVPFLVMIFHAALFEAVAFHWYFHDRMPILAWGHTILSIYGLLFLLADFRALSLNPVKIVDGKIYISNGLMKRTKIDLTNIVHIHTTVQDETIYHLKVMGNTDELPAFVIETNQQQIIHTIGGLQKTAKYIGVYADDPSNLRREIELAMK</sequence>
<proteinExistence type="predicted"/>
<comment type="caution">
    <text evidence="2">The sequence shown here is derived from an EMBL/GenBank/DDBJ whole genome shotgun (WGS) entry which is preliminary data.</text>
</comment>
<gene>
    <name evidence="2" type="ORF">H9632_09065</name>
</gene>
<dbReference type="RefSeq" id="WP_191703789.1">
    <property type="nucleotide sequence ID" value="NZ_JACSPW010000007.1"/>
</dbReference>
<feature type="transmembrane region" description="Helical" evidence="1">
    <location>
        <begin position="39"/>
        <end position="58"/>
    </location>
</feature>
<feature type="transmembrane region" description="Helical" evidence="1">
    <location>
        <begin position="188"/>
        <end position="208"/>
    </location>
</feature>
<keyword evidence="1" id="KW-0472">Membrane</keyword>
<evidence type="ECO:0008006" key="4">
    <source>
        <dbReference type="Google" id="ProtNLM"/>
    </source>
</evidence>
<protein>
    <recommendedName>
        <fullName evidence="4">Beta-carotene 15,15'-monooxygenase</fullName>
    </recommendedName>
</protein>
<feature type="transmembrane region" description="Helical" evidence="1">
    <location>
        <begin position="12"/>
        <end position="33"/>
    </location>
</feature>
<evidence type="ECO:0000256" key="1">
    <source>
        <dbReference type="SAM" id="Phobius"/>
    </source>
</evidence>
<feature type="transmembrane region" description="Helical" evidence="1">
    <location>
        <begin position="95"/>
        <end position="119"/>
    </location>
</feature>
<dbReference type="Proteomes" id="UP000600565">
    <property type="component" value="Unassembled WGS sequence"/>
</dbReference>
<name>A0ABR8XMS9_9BACL</name>
<reference evidence="2 3" key="1">
    <citation type="submission" date="2020-08" db="EMBL/GenBank/DDBJ databases">
        <title>A Genomic Blueprint of the Chicken Gut Microbiome.</title>
        <authorList>
            <person name="Gilroy R."/>
            <person name="Ravi A."/>
            <person name="Getino M."/>
            <person name="Pursley I."/>
            <person name="Horton D.L."/>
            <person name="Alikhan N.-F."/>
            <person name="Baker D."/>
            <person name="Gharbi K."/>
            <person name="Hall N."/>
            <person name="Watson M."/>
            <person name="Adriaenssens E.M."/>
            <person name="Foster-Nyarko E."/>
            <person name="Jarju S."/>
            <person name="Secka A."/>
            <person name="Antonio M."/>
            <person name="Oren A."/>
            <person name="Chaudhuri R."/>
            <person name="La Ragione R.M."/>
            <person name="Hildebrand F."/>
            <person name="Pallen M.J."/>
        </authorList>
    </citation>
    <scope>NUCLEOTIDE SEQUENCE [LARGE SCALE GENOMIC DNA]</scope>
    <source>
        <strain evidence="2 3">Sa1YVA6</strain>
    </source>
</reference>
<keyword evidence="3" id="KW-1185">Reference proteome</keyword>
<feature type="transmembrane region" description="Helical" evidence="1">
    <location>
        <begin position="70"/>
        <end position="89"/>
    </location>
</feature>
<evidence type="ECO:0000313" key="3">
    <source>
        <dbReference type="Proteomes" id="UP000600565"/>
    </source>
</evidence>
<keyword evidence="1" id="KW-0812">Transmembrane</keyword>